<dbReference type="Gene3D" id="3.20.20.450">
    <property type="entry name" value="EAL domain"/>
    <property type="match status" value="1"/>
</dbReference>
<dbReference type="SUPFAM" id="SSF141868">
    <property type="entry name" value="EAL domain-like"/>
    <property type="match status" value="1"/>
</dbReference>
<name>A0AA47KJW5_9GAMM</name>
<dbReference type="PROSITE" id="PS50883">
    <property type="entry name" value="EAL"/>
    <property type="match status" value="1"/>
</dbReference>
<dbReference type="PANTHER" id="PTHR33121">
    <property type="entry name" value="CYCLIC DI-GMP PHOSPHODIESTERASE PDEF"/>
    <property type="match status" value="1"/>
</dbReference>
<dbReference type="RefSeq" id="WP_269578772.1">
    <property type="nucleotide sequence ID" value="NZ_CP114588.1"/>
</dbReference>
<dbReference type="InterPro" id="IPR050706">
    <property type="entry name" value="Cyclic-di-GMP_PDE-like"/>
</dbReference>
<dbReference type="PANTHER" id="PTHR33121:SF70">
    <property type="entry name" value="SIGNALING PROTEIN YKOW"/>
    <property type="match status" value="1"/>
</dbReference>
<gene>
    <name evidence="2" type="ORF">N8M53_10710</name>
</gene>
<reference evidence="2" key="1">
    <citation type="submission" date="2022-09" db="EMBL/GenBank/DDBJ databases">
        <authorList>
            <person name="Li Z.-J."/>
        </authorList>
    </citation>
    <scope>NUCLEOTIDE SEQUENCE</scope>
    <source>
        <strain evidence="2">TGB11</strain>
    </source>
</reference>
<accession>A0AA47KJW5</accession>
<evidence type="ECO:0000259" key="1">
    <source>
        <dbReference type="PROSITE" id="PS50883"/>
    </source>
</evidence>
<feature type="domain" description="EAL" evidence="1">
    <location>
        <begin position="58"/>
        <end position="310"/>
    </location>
</feature>
<sequence length="310" mass="35058">MLEAYSGISKEAYKPQCIACCRQVGLKVKKASYEQSLKNMIGFDMTIDKRLCSGEQRNFEITDSLINAIKECGIHIALQPIVEVKSGEIFSFEALARWTHPIMGPISPDEFIPIAEHLGHIHALGLEVLSQACQFLTDYDKLFETRPMININISVQQLTYPNVVEDILNIVKMYHLSPERIVLEVTESYPLDGGMKVNAVLEKLNQFGFKLSIDDFGAGMSAITSLFNLPLYQVKLDKKLVSESSVSQPCLDFLTYLCGYGRKEGVQIVAEGVEDEMTVSKLKEITIPYVQGYYMYRPQPPHWWLTEENV</sequence>
<evidence type="ECO:0000313" key="3">
    <source>
        <dbReference type="Proteomes" id="UP001164748"/>
    </source>
</evidence>
<protein>
    <submittedName>
        <fullName evidence="2">EAL domain-containing protein</fullName>
    </submittedName>
</protein>
<dbReference type="CDD" id="cd01948">
    <property type="entry name" value="EAL"/>
    <property type="match status" value="1"/>
</dbReference>
<dbReference type="InterPro" id="IPR001633">
    <property type="entry name" value="EAL_dom"/>
</dbReference>
<dbReference type="Proteomes" id="UP001164748">
    <property type="component" value="Chromosome"/>
</dbReference>
<organism evidence="2 3">
    <name type="scientific">Salinivibrio kushneri</name>
    <dbReference type="NCBI Taxonomy" id="1908198"/>
    <lineage>
        <taxon>Bacteria</taxon>
        <taxon>Pseudomonadati</taxon>
        <taxon>Pseudomonadota</taxon>
        <taxon>Gammaproteobacteria</taxon>
        <taxon>Vibrionales</taxon>
        <taxon>Vibrionaceae</taxon>
        <taxon>Salinivibrio</taxon>
    </lineage>
</organism>
<proteinExistence type="predicted"/>
<evidence type="ECO:0000313" key="2">
    <source>
        <dbReference type="EMBL" id="WBA08281.1"/>
    </source>
</evidence>
<dbReference type="InterPro" id="IPR035919">
    <property type="entry name" value="EAL_sf"/>
</dbReference>
<dbReference type="GO" id="GO:0071111">
    <property type="term" value="F:cyclic-guanylate-specific phosphodiesterase activity"/>
    <property type="evidence" value="ECO:0007669"/>
    <property type="project" value="InterPro"/>
</dbReference>
<dbReference type="EMBL" id="CP114588">
    <property type="protein sequence ID" value="WBA08281.1"/>
    <property type="molecule type" value="Genomic_DNA"/>
</dbReference>
<dbReference type="AlphaFoldDB" id="A0AA47KJW5"/>
<dbReference type="SMART" id="SM00052">
    <property type="entry name" value="EAL"/>
    <property type="match status" value="1"/>
</dbReference>
<dbReference type="Pfam" id="PF00563">
    <property type="entry name" value="EAL"/>
    <property type="match status" value="1"/>
</dbReference>